<dbReference type="InterPro" id="IPR006680">
    <property type="entry name" value="Amidohydro-rel"/>
</dbReference>
<dbReference type="EMBL" id="JBIASD010000046">
    <property type="protein sequence ID" value="MFF3671406.1"/>
    <property type="molecule type" value="Genomic_DNA"/>
</dbReference>
<dbReference type="Proteomes" id="UP001602013">
    <property type="component" value="Unassembled WGS sequence"/>
</dbReference>
<evidence type="ECO:0000313" key="3">
    <source>
        <dbReference type="Proteomes" id="UP001602013"/>
    </source>
</evidence>
<dbReference type="NCBIfam" id="NF006056">
    <property type="entry name" value="PRK08204.1"/>
    <property type="match status" value="1"/>
</dbReference>
<name>A0ABW6T2E8_9ACTN</name>
<dbReference type="InterPro" id="IPR050287">
    <property type="entry name" value="MTA/SAH_deaminase"/>
</dbReference>
<proteinExistence type="predicted"/>
<evidence type="ECO:0000259" key="1">
    <source>
        <dbReference type="Pfam" id="PF01979"/>
    </source>
</evidence>
<dbReference type="SUPFAM" id="SSF51338">
    <property type="entry name" value="Composite domain of metallo-dependent hydrolases"/>
    <property type="match status" value="1"/>
</dbReference>
<accession>A0ABW6T2E8</accession>
<sequence>MSLLIRNGIVIDTEPDVRVHRGTDVLITGGAIAAVGPDLPADGAEVIDATGQIVLPGFVDTHRHVWQSVLRSVSADATLGDYLAIVLGRLAPAFRPEDVYAANLWGAIEALNAGITTVYDWSHIQLTPAHTDAAVEGLRDSGARVVFAYAHPGTDDASRDETEARRVFARHFPSGDSGLVTPAFAAWGPVYGSVEAAVADWRLARELGLRISLHATGEEPVERLHAAGLLGPDVMFVHANGFTDRSMKLVADSGGTASIAPAVESQMGHGSPETGRLRGFGIPTGLGVDTVAAVPGDMFGVMRAALAAARLRHFEDGVGTRPTAADILRMATIEGATALGMADRIGSLRPGKRADLVMLDTNLPNLAPAHDPVGAVVTAADVSDVDTVIVGGEVVKRDGRLVRADLPRALDLARRSGERLLPAAV</sequence>
<dbReference type="Gene3D" id="3.20.20.140">
    <property type="entry name" value="Metal-dependent hydrolases"/>
    <property type="match status" value="1"/>
</dbReference>
<dbReference type="SUPFAM" id="SSF51556">
    <property type="entry name" value="Metallo-dependent hydrolases"/>
    <property type="match status" value="1"/>
</dbReference>
<evidence type="ECO:0000313" key="2">
    <source>
        <dbReference type="EMBL" id="MFF3671406.1"/>
    </source>
</evidence>
<comment type="caution">
    <text evidence="2">The sequence shown here is derived from an EMBL/GenBank/DDBJ whole genome shotgun (WGS) entry which is preliminary data.</text>
</comment>
<protein>
    <submittedName>
        <fullName evidence="2">Amidohydrolase family protein</fullName>
    </submittedName>
</protein>
<reference evidence="2 3" key="1">
    <citation type="submission" date="2024-10" db="EMBL/GenBank/DDBJ databases">
        <title>The Natural Products Discovery Center: Release of the First 8490 Sequenced Strains for Exploring Actinobacteria Biosynthetic Diversity.</title>
        <authorList>
            <person name="Kalkreuter E."/>
            <person name="Kautsar S.A."/>
            <person name="Yang D."/>
            <person name="Bader C.D."/>
            <person name="Teijaro C.N."/>
            <person name="Fluegel L."/>
            <person name="Davis C.M."/>
            <person name="Simpson J.R."/>
            <person name="Lauterbach L."/>
            <person name="Steele A.D."/>
            <person name="Gui C."/>
            <person name="Meng S."/>
            <person name="Li G."/>
            <person name="Viehrig K."/>
            <person name="Ye F."/>
            <person name="Su P."/>
            <person name="Kiefer A.F."/>
            <person name="Nichols A."/>
            <person name="Cepeda A.J."/>
            <person name="Yan W."/>
            <person name="Fan B."/>
            <person name="Jiang Y."/>
            <person name="Adhikari A."/>
            <person name="Zheng C.-J."/>
            <person name="Schuster L."/>
            <person name="Cowan T.M."/>
            <person name="Smanski M.J."/>
            <person name="Chevrette M.G."/>
            <person name="De Carvalho L.P.S."/>
            <person name="Shen B."/>
        </authorList>
    </citation>
    <scope>NUCLEOTIDE SEQUENCE [LARGE SCALE GENOMIC DNA]</scope>
    <source>
        <strain evidence="2 3">NPDC002173</strain>
    </source>
</reference>
<dbReference type="InterPro" id="IPR032466">
    <property type="entry name" value="Metal_Hydrolase"/>
</dbReference>
<gene>
    <name evidence="2" type="ORF">ACFYXI_38065</name>
</gene>
<dbReference type="InterPro" id="IPR011059">
    <property type="entry name" value="Metal-dep_hydrolase_composite"/>
</dbReference>
<keyword evidence="3" id="KW-1185">Reference proteome</keyword>
<dbReference type="RefSeq" id="WP_387417586.1">
    <property type="nucleotide sequence ID" value="NZ_JBIASD010000046.1"/>
</dbReference>
<dbReference type="Pfam" id="PF01979">
    <property type="entry name" value="Amidohydro_1"/>
    <property type="match status" value="1"/>
</dbReference>
<organism evidence="2 3">
    <name type="scientific">Microtetraspora malaysiensis</name>
    <dbReference type="NCBI Taxonomy" id="161358"/>
    <lineage>
        <taxon>Bacteria</taxon>
        <taxon>Bacillati</taxon>
        <taxon>Actinomycetota</taxon>
        <taxon>Actinomycetes</taxon>
        <taxon>Streptosporangiales</taxon>
        <taxon>Streptosporangiaceae</taxon>
        <taxon>Microtetraspora</taxon>
    </lineage>
</organism>
<dbReference type="PANTHER" id="PTHR43794:SF5">
    <property type="entry name" value="CHLOROHYDROLASE FAMILY PROTEIN"/>
    <property type="match status" value="1"/>
</dbReference>
<dbReference type="PANTHER" id="PTHR43794">
    <property type="entry name" value="AMINOHYDROLASE SSNA-RELATED"/>
    <property type="match status" value="1"/>
</dbReference>
<dbReference type="Gene3D" id="2.30.40.10">
    <property type="entry name" value="Urease, subunit C, domain 1"/>
    <property type="match status" value="1"/>
</dbReference>
<feature type="domain" description="Amidohydrolase-related" evidence="1">
    <location>
        <begin position="53"/>
        <end position="395"/>
    </location>
</feature>